<keyword evidence="3" id="KW-0812">Transmembrane</keyword>
<dbReference type="Pfam" id="PF15950">
    <property type="entry name" value="DUF4758"/>
    <property type="match status" value="2"/>
</dbReference>
<feature type="region of interest" description="Disordered" evidence="2">
    <location>
        <begin position="734"/>
        <end position="761"/>
    </location>
</feature>
<feature type="compositionally biased region" description="Acidic residues" evidence="2">
    <location>
        <begin position="1643"/>
        <end position="1662"/>
    </location>
</feature>
<feature type="compositionally biased region" description="Basic residues" evidence="2">
    <location>
        <begin position="2581"/>
        <end position="2598"/>
    </location>
</feature>
<proteinExistence type="predicted"/>
<keyword evidence="3" id="KW-1133">Transmembrane helix</keyword>
<feature type="domain" description="DUF4758" evidence="4">
    <location>
        <begin position="1393"/>
        <end position="1585"/>
    </location>
</feature>
<feature type="region of interest" description="Disordered" evidence="2">
    <location>
        <begin position="2140"/>
        <end position="2253"/>
    </location>
</feature>
<feature type="region of interest" description="Disordered" evidence="2">
    <location>
        <begin position="1786"/>
        <end position="1880"/>
    </location>
</feature>
<name>A0A034VPT0_BACDO</name>
<evidence type="ECO:0000259" key="4">
    <source>
        <dbReference type="Pfam" id="PF15950"/>
    </source>
</evidence>
<feature type="transmembrane region" description="Helical" evidence="3">
    <location>
        <begin position="60"/>
        <end position="79"/>
    </location>
</feature>
<feature type="compositionally biased region" description="Low complexity" evidence="2">
    <location>
        <begin position="738"/>
        <end position="754"/>
    </location>
</feature>
<feature type="region of interest" description="Disordered" evidence="2">
    <location>
        <begin position="2562"/>
        <end position="2604"/>
    </location>
</feature>
<dbReference type="PANTHER" id="PTHR39072">
    <property type="entry name" value="RE48511P"/>
    <property type="match status" value="1"/>
</dbReference>
<dbReference type="OrthoDB" id="10040649at2759"/>
<feature type="compositionally biased region" description="Low complexity" evidence="2">
    <location>
        <begin position="1942"/>
        <end position="1953"/>
    </location>
</feature>
<dbReference type="EMBL" id="GAKP01015384">
    <property type="protein sequence ID" value="JAC43568.1"/>
    <property type="molecule type" value="Transcribed_RNA"/>
</dbReference>
<dbReference type="InterPro" id="IPR031866">
    <property type="entry name" value="DUF4758"/>
</dbReference>
<feature type="region of interest" description="Disordered" evidence="2">
    <location>
        <begin position="1635"/>
        <end position="1665"/>
    </location>
</feature>
<feature type="coiled-coil region" evidence="1">
    <location>
        <begin position="338"/>
        <end position="365"/>
    </location>
</feature>
<evidence type="ECO:0000256" key="2">
    <source>
        <dbReference type="SAM" id="MobiDB-lite"/>
    </source>
</evidence>
<feature type="domain" description="DUF4758" evidence="4">
    <location>
        <begin position="1078"/>
        <end position="1177"/>
    </location>
</feature>
<protein>
    <recommendedName>
        <fullName evidence="4">DUF4758 domain-containing protein</fullName>
    </recommendedName>
</protein>
<feature type="compositionally biased region" description="Low complexity" evidence="2">
    <location>
        <begin position="2141"/>
        <end position="2155"/>
    </location>
</feature>
<feature type="compositionally biased region" description="Basic residues" evidence="2">
    <location>
        <begin position="2034"/>
        <end position="2044"/>
    </location>
</feature>
<sequence>MLYLRCRCGSLQIRTPFPLHKPKLYSHESLHFPSKVCPSLSKAQTRSVCSTKIISARSMLLLIIVILLSVPVTLTQTAAIDELYIQPTSALHTVKKGNLTDLTAVVLVNSANNGRSDYIGYHHNVRPEVGLLTSTARTFIQEGVTTEYATQVVGTTLDSGRLYAQFLRKSSRVLYNNGHKQQQTQQAVVSPTVVTSWVGDNLQLQSKSLLESHNDLFNADLPDWQDIDDRLLNDDGNIFAGNTDFAHLSESRNKKQQEPLNNDEKKMSKLIIATLLSQNLTGVARNNTPKHLFSLHTVGNTGNQNQEFARILDVNKVMPIGDLATYTVRNPLSPSGFLAETIIEHSELSNAVNNYKNNANKLSRSPKQYYQKQIDPNGSGSSLRNEPKLLFNSQLSTITYYGFADFTTVVGESVIVFSPSSVTQNTNLGRVTSIKGEATLGGVSDNEQETTIGAIKVAMEFKVEPTQQIGSLPNLQLMGLNSNIIQSVNFVDISSEISKEDAEEILQTITTDVNDKELSLKQIKLVTTSNENIKISYFTDKLSSISDNMLGSTTAYSHPSDDEVAEIYASLSRVAASRESISSTMQTDAQSYKIDNSLLLKLPENTNKQPITNTVELVSKSVEALQSSELTHHTTTAILDITPTNTSSELQILGGATTIFYEDDPFANFVEPVVSVTKATDILNLTDIKITAQPEYGTSTLSNIQTTTEEYEDSVETTTVVSKILANITSDEYEVEESSSSSSIDTSQSVSNVSEVPQNTKIDVQEMNTNDDIVELRDCIRTSQTFLTQIAKTITQLNTLREPALAGEDEAIQYSTIETVLLPTFDILETTKFFCIKPQTAVVGATSFAIGGIKERASDWVKLEKPGLDNIDTATLAENIDGVGDGLADDDTDYITTTSANINQRDFLEYTTTDPVDNDNNNETDVYNESHSDINFNQSIYVVEDDSGEEIELIYKTLYTTYTYLTTFFNDDSSTSISSHTEVFTNIITSTLESDVDEIEPISTTKEILNTENALKLSTRDSSNNGNKVSSSSKFVLPTELETILRVGEHDIDIDKTGDASDAHTATMFLDDSKIVKTYFTTYTYYTTIFVEGETEIMSRSEVYTNYVTDAVTSTTVFEIDKQSRINSDNIASNAEMLSKLNKDTGANNIDTDTKRQRNENTQNMLNDYQRLSDSKIRAHAAILFNDDHFGFNNYTLVTDIRSSSSNGKKHIINQNQEAFFDQISSESNTDEIRPSAVLLLQTSFTTFTYYTTMYSNNATNVISRLETATDVVTETVQPTKTSSVDEVTLPITYFTTFTYWTKLAKNGEITTLSREETVSNIVTSSTISSTPIQTADVLLSNGNIFQGKQPKTEISNTDQLDKIMTVNSTNIVHNSVRNSSIDNKNIRAVFEPTTYYTTYTYYTTSYNGDRTTTDSRFETLTHVVSSANNADKTIEVAAGEPNIVRSANLVTDILSLAVSNGVTPTLEKSPNTLLYDYKRIIDADGVSTLYYRTEILATTAIDGMPSNFTSSTSSLHVDELKQALLPSSMIANSDISSVRQYKTGLVRLIEGTRIGNQTTTLYQSKVIGTFIENRYAQIIESTSSFIFETNNNMIATDGSIKPSLTLQSTDQIEATVNVVALTLQNSIVDNASNSTATNEYSKEDEENFDVDAGNEDDDEEGADGKINKERLSYQSKKRTFTPVIRPFTSRNRPQFAPKKKNGVTSSATIITRHDFTPTITATPALKSSGRFSTRKGVFTGIITTTGASAAIPNSSPPRRTFGRPIKSLSSTGSISTSNTPVILSASGFSGGRNRLTSSTRLQSSTRRAGVLVRPTSVSGNRQGFSSTYASNSRVRIKSTSLTQAGQQNTPYTESLPILTSETSGEESTTPEFQASFDENDEGFTDAARRNQNPLLRLRKPLNRATGFISASQRVVNGGSSISSIGAVSQRRNPLILRAKTTTLTSTTTTTQTPRARSIARPKVNNALGRTRPQNRLFPPRGLLQRQTNQETNEAKENKKADSTEGNVDIDDDSEYDDEDEEDNEDDVEGDNNRRRRSNIKQHKLSTGVEKSSKTDNYKIKYLSTRSKSIRVRREAETSLQRRSSLRNKFRRPKLTVSATTAEDQNYNEDIEPETPPFLTTAVTRSRTSGRFAPRYGLQHASTQAVTASATTTSTGNHHAIRPTRPSTGRAQFTLREKDTTTTTQKGLTRPGTSHFRRPQTAASSRRSSSPTISNRRKTYNNNSNLSQDAVARSTSSRARTNLSRTRTTVRGRSRNDYNVDTVVLPYDGTITITHVIPAEVTIPVINGKITEYKNVVTAKTSTEILSPQQYTTFLGSNGQTMLALTREDSSVHFGGVTEVTQYVLHESPTTTVIFTPTTIRGRKTSFSHVIPSTVYSVENVISTTQPQISPNAPLANILLSQLLLGNIGLPPANPLLGALGAAATPAPIQLGVGSLVPQLPPIPVTEYRTHTSTYVTTIFEGMSTVLPVTFQGKKILTTVYDTTAQTITATEFVTDTIVTTPTQQTHSAPQVNSLLIQQLLLQQQLQPHIEQPQLPILHSTAPHLLLSDNLQELDTNHIRLPKENDNDIAANEDYTQNNKTSRKKSRKSSKGHKRKHQSFQDEVPERSSIITLYVSGRRPGEFSTILSTVPLGSDSTIHKRQAPGDLQQTSKIYTIDDFYASDGSEYVSTYLIPQLKDDKTKKQIELNLLESGEHHLMDQQTQSLESFVGDVDTWIAKSTHSFENAVTLEKQLVPTMPLQSSDAQITEGIYLKQRSNVTGYKKIKIIF</sequence>
<feature type="compositionally biased region" description="Polar residues" evidence="2">
    <location>
        <begin position="1816"/>
        <end position="1853"/>
    </location>
</feature>
<keyword evidence="3" id="KW-0472">Membrane</keyword>
<evidence type="ECO:0000313" key="5">
    <source>
        <dbReference type="EMBL" id="JAC43568.1"/>
    </source>
</evidence>
<evidence type="ECO:0000256" key="1">
    <source>
        <dbReference type="SAM" id="Coils"/>
    </source>
</evidence>
<reference evidence="5" key="1">
    <citation type="journal article" date="2014" name="BMC Genomics">
        <title>Characterizing the developmental transcriptome of the oriental fruit fly, Bactrocera dorsalis (Diptera: Tephritidae) through comparative genomic analysis with Drosophila melanogaster utilizing modENCODE datasets.</title>
        <authorList>
            <person name="Geib S.M."/>
            <person name="Calla B."/>
            <person name="Hall B."/>
            <person name="Hou S."/>
            <person name="Manoukis N.C."/>
        </authorList>
    </citation>
    <scope>NUCLEOTIDE SEQUENCE</scope>
    <source>
        <strain evidence="5">Punador</strain>
    </source>
</reference>
<feature type="compositionally biased region" description="Basic and acidic residues" evidence="2">
    <location>
        <begin position="1993"/>
        <end position="2003"/>
    </location>
</feature>
<keyword evidence="1" id="KW-0175">Coiled coil</keyword>
<feature type="compositionally biased region" description="Low complexity" evidence="2">
    <location>
        <begin position="1795"/>
        <end position="1808"/>
    </location>
</feature>
<feature type="compositionally biased region" description="Low complexity" evidence="2">
    <location>
        <begin position="1860"/>
        <end position="1872"/>
    </location>
</feature>
<feature type="compositionally biased region" description="Acidic residues" evidence="2">
    <location>
        <begin position="2008"/>
        <end position="2030"/>
    </location>
</feature>
<feature type="compositionally biased region" description="Polar residues" evidence="2">
    <location>
        <begin position="2220"/>
        <end position="2243"/>
    </location>
</feature>
<dbReference type="PANTHER" id="PTHR39072:SF2">
    <property type="match status" value="1"/>
</dbReference>
<organism evidence="5">
    <name type="scientific">Bactrocera dorsalis</name>
    <name type="common">Oriental fruit fly</name>
    <name type="synonym">Dacus dorsalis</name>
    <dbReference type="NCBI Taxonomy" id="27457"/>
    <lineage>
        <taxon>Eukaryota</taxon>
        <taxon>Metazoa</taxon>
        <taxon>Ecdysozoa</taxon>
        <taxon>Arthropoda</taxon>
        <taxon>Hexapoda</taxon>
        <taxon>Insecta</taxon>
        <taxon>Pterygota</taxon>
        <taxon>Neoptera</taxon>
        <taxon>Endopterygota</taxon>
        <taxon>Diptera</taxon>
        <taxon>Brachycera</taxon>
        <taxon>Muscomorpha</taxon>
        <taxon>Tephritoidea</taxon>
        <taxon>Tephritidae</taxon>
        <taxon>Bactrocera</taxon>
        <taxon>Bactrocera</taxon>
    </lineage>
</organism>
<accession>A0A034VPT0</accession>
<feature type="region of interest" description="Disordered" evidence="2">
    <location>
        <begin position="1942"/>
        <end position="2053"/>
    </location>
</feature>
<feature type="compositionally biased region" description="Low complexity" evidence="2">
    <location>
        <begin position="2181"/>
        <end position="2214"/>
    </location>
</feature>
<evidence type="ECO:0000256" key="3">
    <source>
        <dbReference type="SAM" id="Phobius"/>
    </source>
</evidence>